<name>A0A2D4JXH8_9SAUR</name>
<protein>
    <submittedName>
        <fullName evidence="1">Uncharacterized protein</fullName>
    </submittedName>
</protein>
<dbReference type="EMBL" id="IACL01022182">
    <property type="protein sequence ID" value="LAB01148.1"/>
    <property type="molecule type" value="Transcribed_RNA"/>
</dbReference>
<organism evidence="1">
    <name type="scientific">Micrurus paraensis</name>
    <dbReference type="NCBI Taxonomy" id="1970185"/>
    <lineage>
        <taxon>Eukaryota</taxon>
        <taxon>Metazoa</taxon>
        <taxon>Chordata</taxon>
        <taxon>Craniata</taxon>
        <taxon>Vertebrata</taxon>
        <taxon>Euteleostomi</taxon>
        <taxon>Lepidosauria</taxon>
        <taxon>Squamata</taxon>
        <taxon>Bifurcata</taxon>
        <taxon>Unidentata</taxon>
        <taxon>Episquamata</taxon>
        <taxon>Toxicofera</taxon>
        <taxon>Serpentes</taxon>
        <taxon>Colubroidea</taxon>
        <taxon>Elapidae</taxon>
        <taxon>Elapinae</taxon>
        <taxon>Micrurus</taxon>
    </lineage>
</organism>
<reference evidence="1" key="2">
    <citation type="submission" date="2017-11" db="EMBL/GenBank/DDBJ databases">
        <title>Coralsnake Venomics: Analyses of Venom Gland Transcriptomes and Proteomes of Six Brazilian Taxa.</title>
        <authorList>
            <person name="Aird S.D."/>
            <person name="Jorge da Silva N."/>
            <person name="Qiu L."/>
            <person name="Villar-Briones A."/>
            <person name="Aparecida-Saddi V."/>
            <person name="Campos-Telles M.P."/>
            <person name="Grau M."/>
            <person name="Mikheyev A.S."/>
        </authorList>
    </citation>
    <scope>NUCLEOTIDE SEQUENCE</scope>
    <source>
        <tissue evidence="1">Venom_gland</tissue>
    </source>
</reference>
<proteinExistence type="predicted"/>
<accession>A0A2D4JXH8</accession>
<dbReference type="AlphaFoldDB" id="A0A2D4JXH8"/>
<reference evidence="1" key="1">
    <citation type="submission" date="2017-07" db="EMBL/GenBank/DDBJ databases">
        <authorList>
            <person name="Mikheyev A."/>
            <person name="Grau M."/>
        </authorList>
    </citation>
    <scope>NUCLEOTIDE SEQUENCE</scope>
    <source>
        <tissue evidence="1">Venom_gland</tissue>
    </source>
</reference>
<sequence>MQYISNNFTKEESWMDLGVHCPSRNPSHLYKFITISYVKSLAGFSTSKKEDEDEQIPYYRLGDDILNRNNPSGIEIQSENIFQIPTSQVWARVEIPENRREKDL</sequence>
<evidence type="ECO:0000313" key="1">
    <source>
        <dbReference type="EMBL" id="LAB01148.1"/>
    </source>
</evidence>